<dbReference type="PANTHER" id="PTHR43105">
    <property type="entry name" value="RESPIRATORY NITRATE REDUCTASE"/>
    <property type="match status" value="1"/>
</dbReference>
<dbReference type="Pfam" id="PF00384">
    <property type="entry name" value="Molybdopterin"/>
    <property type="match status" value="1"/>
</dbReference>
<dbReference type="EMBL" id="MZGS01000026">
    <property type="protein sequence ID" value="PWB85573.1"/>
    <property type="molecule type" value="Genomic_DNA"/>
</dbReference>
<dbReference type="InterPro" id="IPR006656">
    <property type="entry name" value="Mopterin_OxRdtase"/>
</dbReference>
<dbReference type="Proteomes" id="UP000251717">
    <property type="component" value="Unassembled WGS sequence"/>
</dbReference>
<name>A0A315XKQ2_9EURY</name>
<keyword evidence="4" id="KW-0408">Iron</keyword>
<gene>
    <name evidence="7" type="primary">napA</name>
    <name evidence="7" type="ORF">MBBTH_16100</name>
</gene>
<accession>A0A315XKQ2</accession>
<evidence type="ECO:0000256" key="3">
    <source>
        <dbReference type="ARBA" id="ARBA00023002"/>
    </source>
</evidence>
<evidence type="ECO:0000313" key="7">
    <source>
        <dbReference type="EMBL" id="PWB85573.1"/>
    </source>
</evidence>
<dbReference type="GO" id="GO:0016020">
    <property type="term" value="C:membrane"/>
    <property type="evidence" value="ECO:0007669"/>
    <property type="project" value="TreeGrafter"/>
</dbReference>
<dbReference type="SMART" id="SM00926">
    <property type="entry name" value="Molybdop_Fe4S4"/>
    <property type="match status" value="1"/>
</dbReference>
<evidence type="ECO:0000256" key="5">
    <source>
        <dbReference type="ARBA" id="ARBA00023014"/>
    </source>
</evidence>
<comment type="caution">
    <text evidence="7">The sequence shown here is derived from an EMBL/GenBank/DDBJ whole genome shotgun (WGS) entry which is preliminary data.</text>
</comment>
<dbReference type="AlphaFoldDB" id="A0A315XKQ2"/>
<dbReference type="GO" id="GO:0022904">
    <property type="term" value="P:respiratory electron transport chain"/>
    <property type="evidence" value="ECO:0007669"/>
    <property type="project" value="TreeGrafter"/>
</dbReference>
<organism evidence="7 8">
    <name type="scientific">Methanobrevibacter thaueri</name>
    <dbReference type="NCBI Taxonomy" id="190975"/>
    <lineage>
        <taxon>Archaea</taxon>
        <taxon>Methanobacteriati</taxon>
        <taxon>Methanobacteriota</taxon>
        <taxon>Methanomada group</taxon>
        <taxon>Methanobacteria</taxon>
        <taxon>Methanobacteriales</taxon>
        <taxon>Methanobacteriaceae</taxon>
        <taxon>Methanobrevibacter</taxon>
    </lineage>
</organism>
<evidence type="ECO:0000256" key="2">
    <source>
        <dbReference type="ARBA" id="ARBA00022723"/>
    </source>
</evidence>
<evidence type="ECO:0000256" key="1">
    <source>
        <dbReference type="ARBA" id="ARBA00022485"/>
    </source>
</evidence>
<dbReference type="Pfam" id="PF04879">
    <property type="entry name" value="Molybdop_Fe4S4"/>
    <property type="match status" value="1"/>
</dbReference>
<keyword evidence="3 7" id="KW-0560">Oxidoreductase</keyword>
<keyword evidence="1" id="KW-0004">4Fe-4S</keyword>
<dbReference type="OrthoDB" id="23466at2157"/>
<proteinExistence type="predicted"/>
<dbReference type="PANTHER" id="PTHR43105:SF14">
    <property type="entry name" value="FORMATE DEHYDROGENASE H"/>
    <property type="match status" value="1"/>
</dbReference>
<dbReference type="EC" id="1.7.99.4" evidence="7"/>
<protein>
    <submittedName>
        <fullName evidence="7">Nitrate reductase</fullName>
        <ecNumber evidence="7">1.7.99.4</ecNumber>
    </submittedName>
</protein>
<dbReference type="PROSITE" id="PS51669">
    <property type="entry name" value="4FE4S_MOW_BIS_MGD"/>
    <property type="match status" value="1"/>
</dbReference>
<dbReference type="SUPFAM" id="SSF53706">
    <property type="entry name" value="Formate dehydrogenase/DMSO reductase, domains 1-3"/>
    <property type="match status" value="1"/>
</dbReference>
<dbReference type="GO" id="GO:0003954">
    <property type="term" value="F:NADH dehydrogenase activity"/>
    <property type="evidence" value="ECO:0007669"/>
    <property type="project" value="TreeGrafter"/>
</dbReference>
<keyword evidence="8" id="KW-1185">Reference proteome</keyword>
<dbReference type="InterPro" id="IPR050123">
    <property type="entry name" value="Prok_molybdopt-oxidoreductase"/>
</dbReference>
<keyword evidence="5" id="KW-0411">Iron-sulfur</keyword>
<dbReference type="InterPro" id="IPR006963">
    <property type="entry name" value="Mopterin_OxRdtase_4Fe-4S_dom"/>
</dbReference>
<dbReference type="GO" id="GO:0046872">
    <property type="term" value="F:metal ion binding"/>
    <property type="evidence" value="ECO:0007669"/>
    <property type="project" value="UniProtKB-KW"/>
</dbReference>
<dbReference type="GO" id="GO:0051539">
    <property type="term" value="F:4 iron, 4 sulfur cluster binding"/>
    <property type="evidence" value="ECO:0007669"/>
    <property type="project" value="UniProtKB-KW"/>
</dbReference>
<dbReference type="CDD" id="cd00368">
    <property type="entry name" value="Molybdopterin-Binding"/>
    <property type="match status" value="1"/>
</dbReference>
<sequence length="337" mass="37149">MFEIKHTLCPSCSVGCGINVILDGEEIVGTFPYKRHPVNAGKNCLNGRNSIDNHKSKFEDVDLDKAIADASNEIKSINASDVSVICSGNDNVEEIEAIKEFAESNGFKIGFYADDLKNFEDVASYDEIAGADKVFAIGDLLYENPLIGRRIVHAKQNGAKIYALSKNENAVTFNIADETSNSSVQEFLDAFIDEIDDSSVVVFNYVDAAEDLDKLESLNSKVLPVFSKPNTKGALNIIDPKSSEEMEELFDESKLLLVFNEDVVEEFDYDFTKISKIISFACCENETTKIADIVVPVKSWLEQGGSFVNAMGEVQNFNSVVESDNLGIVEVIEELNK</sequence>
<reference evidence="7 8" key="1">
    <citation type="submission" date="2017-03" db="EMBL/GenBank/DDBJ databases">
        <title>Genome sequence of Methanobrevibacter thaueri.</title>
        <authorList>
            <person name="Poehlein A."/>
            <person name="Seedorf H."/>
            <person name="Daniel R."/>
        </authorList>
    </citation>
    <scope>NUCLEOTIDE SEQUENCE [LARGE SCALE GENOMIC DNA]</scope>
    <source>
        <strain evidence="7 8">DSM 11995</strain>
    </source>
</reference>
<evidence type="ECO:0000256" key="4">
    <source>
        <dbReference type="ARBA" id="ARBA00023004"/>
    </source>
</evidence>
<evidence type="ECO:0000259" key="6">
    <source>
        <dbReference type="PROSITE" id="PS51669"/>
    </source>
</evidence>
<keyword evidence="2" id="KW-0479">Metal-binding</keyword>
<feature type="domain" description="4Fe-4S Mo/W bis-MGD-type" evidence="6">
    <location>
        <begin position="2"/>
        <end position="58"/>
    </location>
</feature>
<dbReference type="Gene3D" id="3.40.50.740">
    <property type="match status" value="1"/>
</dbReference>
<dbReference type="RefSeq" id="WP_116592526.1">
    <property type="nucleotide sequence ID" value="NZ_MZGS01000026.1"/>
</dbReference>
<evidence type="ECO:0000313" key="8">
    <source>
        <dbReference type="Proteomes" id="UP000251717"/>
    </source>
</evidence>
<dbReference type="Gene3D" id="3.30.200.210">
    <property type="match status" value="1"/>
</dbReference>